<sequence length="80" mass="9369">MSAQTRNARPVPWRNGQSGGAERERPSVSTVKHKLKSQVPPLSHHFHLQCVYCPFQETRVQCRCHVHLQHCKKRARLRFN</sequence>
<protein>
    <submittedName>
        <fullName evidence="2">Uncharacterized protein</fullName>
    </submittedName>
</protein>
<evidence type="ECO:0000313" key="3">
    <source>
        <dbReference type="Proteomes" id="UP001558613"/>
    </source>
</evidence>
<evidence type="ECO:0000313" key="2">
    <source>
        <dbReference type="EMBL" id="KAL1246908.1"/>
    </source>
</evidence>
<dbReference type="EMBL" id="JAYMGO010000064">
    <property type="protein sequence ID" value="KAL1246908.1"/>
    <property type="molecule type" value="Genomic_DNA"/>
</dbReference>
<proteinExistence type="predicted"/>
<organism evidence="2 3">
    <name type="scientific">Cirrhinus molitorella</name>
    <name type="common">mud carp</name>
    <dbReference type="NCBI Taxonomy" id="172907"/>
    <lineage>
        <taxon>Eukaryota</taxon>
        <taxon>Metazoa</taxon>
        <taxon>Chordata</taxon>
        <taxon>Craniata</taxon>
        <taxon>Vertebrata</taxon>
        <taxon>Euteleostomi</taxon>
        <taxon>Actinopterygii</taxon>
        <taxon>Neopterygii</taxon>
        <taxon>Teleostei</taxon>
        <taxon>Ostariophysi</taxon>
        <taxon>Cypriniformes</taxon>
        <taxon>Cyprinidae</taxon>
        <taxon>Labeoninae</taxon>
        <taxon>Labeonini</taxon>
        <taxon>Cirrhinus</taxon>
    </lineage>
</organism>
<gene>
    <name evidence="2" type="ORF">QQF64_034719</name>
</gene>
<name>A0ABR3L230_9TELE</name>
<dbReference type="Proteomes" id="UP001558613">
    <property type="component" value="Unassembled WGS sequence"/>
</dbReference>
<comment type="caution">
    <text evidence="2">The sequence shown here is derived from an EMBL/GenBank/DDBJ whole genome shotgun (WGS) entry which is preliminary data.</text>
</comment>
<feature type="region of interest" description="Disordered" evidence="1">
    <location>
        <begin position="1"/>
        <end position="30"/>
    </location>
</feature>
<keyword evidence="3" id="KW-1185">Reference proteome</keyword>
<accession>A0ABR3L230</accession>
<evidence type="ECO:0000256" key="1">
    <source>
        <dbReference type="SAM" id="MobiDB-lite"/>
    </source>
</evidence>
<reference evidence="2 3" key="1">
    <citation type="submission" date="2023-09" db="EMBL/GenBank/DDBJ databases">
        <authorList>
            <person name="Wang M."/>
        </authorList>
    </citation>
    <scope>NUCLEOTIDE SEQUENCE [LARGE SCALE GENOMIC DNA]</scope>
    <source>
        <strain evidence="2">GT-2023</strain>
        <tissue evidence="2">Liver</tissue>
    </source>
</reference>